<dbReference type="CDD" id="cd03388">
    <property type="entry name" value="PAP2_SPPase1"/>
    <property type="match status" value="1"/>
</dbReference>
<dbReference type="AlphaFoldDB" id="A0A9P6E0I3"/>
<evidence type="ECO:0000256" key="4">
    <source>
        <dbReference type="ARBA" id="ARBA00022824"/>
    </source>
</evidence>
<keyword evidence="5 9" id="KW-1133">Transmembrane helix</keyword>
<dbReference type="GO" id="GO:0005789">
    <property type="term" value="C:endoplasmic reticulum membrane"/>
    <property type="evidence" value="ECO:0007669"/>
    <property type="project" value="UniProtKB-SubCell"/>
</dbReference>
<keyword evidence="3" id="KW-0378">Hydrolase</keyword>
<reference evidence="11" key="1">
    <citation type="journal article" date="2020" name="Nat. Commun.">
        <title>Large-scale genome sequencing of mycorrhizal fungi provides insights into the early evolution of symbiotic traits.</title>
        <authorList>
            <person name="Miyauchi S."/>
            <person name="Kiss E."/>
            <person name="Kuo A."/>
            <person name="Drula E."/>
            <person name="Kohler A."/>
            <person name="Sanchez-Garcia M."/>
            <person name="Morin E."/>
            <person name="Andreopoulos B."/>
            <person name="Barry K.W."/>
            <person name="Bonito G."/>
            <person name="Buee M."/>
            <person name="Carver A."/>
            <person name="Chen C."/>
            <person name="Cichocki N."/>
            <person name="Clum A."/>
            <person name="Culley D."/>
            <person name="Crous P.W."/>
            <person name="Fauchery L."/>
            <person name="Girlanda M."/>
            <person name="Hayes R.D."/>
            <person name="Keri Z."/>
            <person name="LaButti K."/>
            <person name="Lipzen A."/>
            <person name="Lombard V."/>
            <person name="Magnuson J."/>
            <person name="Maillard F."/>
            <person name="Murat C."/>
            <person name="Nolan M."/>
            <person name="Ohm R.A."/>
            <person name="Pangilinan J."/>
            <person name="Pereira M.F."/>
            <person name="Perotto S."/>
            <person name="Peter M."/>
            <person name="Pfister S."/>
            <person name="Riley R."/>
            <person name="Sitrit Y."/>
            <person name="Stielow J.B."/>
            <person name="Szollosi G."/>
            <person name="Zifcakova L."/>
            <person name="Stursova M."/>
            <person name="Spatafora J.W."/>
            <person name="Tedersoo L."/>
            <person name="Vaario L.M."/>
            <person name="Yamada A."/>
            <person name="Yan M."/>
            <person name="Wang P."/>
            <person name="Xu J."/>
            <person name="Bruns T."/>
            <person name="Baldrian P."/>
            <person name="Vilgalys R."/>
            <person name="Dunand C."/>
            <person name="Henrissat B."/>
            <person name="Grigoriev I.V."/>
            <person name="Hibbett D."/>
            <person name="Nagy L.G."/>
            <person name="Martin F.M."/>
        </authorList>
    </citation>
    <scope>NUCLEOTIDE SEQUENCE</scope>
    <source>
        <strain evidence="11">UP504</strain>
    </source>
</reference>
<dbReference type="Gene3D" id="1.20.144.10">
    <property type="entry name" value="Phosphatidic acid phosphatase type 2/haloperoxidase"/>
    <property type="match status" value="1"/>
</dbReference>
<name>A0A9P6E0I3_9AGAM</name>
<keyword evidence="6 9" id="KW-0472">Membrane</keyword>
<evidence type="ECO:0000256" key="7">
    <source>
        <dbReference type="ARBA" id="ARBA00038324"/>
    </source>
</evidence>
<evidence type="ECO:0000256" key="2">
    <source>
        <dbReference type="ARBA" id="ARBA00022692"/>
    </source>
</evidence>
<keyword evidence="2 9" id="KW-0812">Transmembrane</keyword>
<feature type="transmembrane region" description="Helical" evidence="9">
    <location>
        <begin position="288"/>
        <end position="311"/>
    </location>
</feature>
<dbReference type="InterPro" id="IPR000326">
    <property type="entry name" value="PAP2/HPO"/>
</dbReference>
<evidence type="ECO:0000313" key="11">
    <source>
        <dbReference type="EMBL" id="KAF9517075.1"/>
    </source>
</evidence>
<dbReference type="EMBL" id="MU128934">
    <property type="protein sequence ID" value="KAF9517075.1"/>
    <property type="molecule type" value="Genomic_DNA"/>
</dbReference>
<sequence length="408" mass="44712">MANPGVSPEVSPGTLPDDVYSRKLGVWRDSARRILLISIQWETTLIAKAQERLRSPFLDSYFRLSALLGTPTFFEAIISLFFLFGQPDAGRGLLHVLGAGGYLASLIKDLLCVPRPYSPPVVRLTIGNHHLEYGFPSTHATNSVSATLYLCALIRQAQISPELSYIATTILAIYMGSVVLGRIYCGMHSTLDCVAGAILGTFAWAMQLRYGQWLEDWMTTSGLTVPAIMLSLWAFLMFNHPSTVENCLCFDDAIACLSTIVGTTIARWGSATLMFPARLSPSRSWPSAVHWATYLVVPAKVVIAFSCLALWRAMIKTLLPNLLESIHPVFARHPQPDSYAKKPNGMHPTSASSSPSEQNRSNAKVPGTAVNISPFSANQVIVKTVVYFGIGWLGSEILPAFFERLGWS</sequence>
<evidence type="ECO:0000259" key="10">
    <source>
        <dbReference type="SMART" id="SM00014"/>
    </source>
</evidence>
<evidence type="ECO:0000256" key="9">
    <source>
        <dbReference type="SAM" id="Phobius"/>
    </source>
</evidence>
<protein>
    <recommendedName>
        <fullName evidence="10">Phosphatidic acid phosphatase type 2/haloperoxidase domain-containing protein</fullName>
    </recommendedName>
</protein>
<feature type="compositionally biased region" description="Polar residues" evidence="8">
    <location>
        <begin position="347"/>
        <end position="362"/>
    </location>
</feature>
<dbReference type="PANTHER" id="PTHR14969:SF28">
    <property type="entry name" value="DIHYDROSPHINGOSINE 1-PHOSPHATE PHOSPHATASE LCB3-RELATED"/>
    <property type="match status" value="1"/>
</dbReference>
<dbReference type="SUPFAM" id="SSF48317">
    <property type="entry name" value="Acid phosphatase/Vanadium-dependent haloperoxidase"/>
    <property type="match status" value="1"/>
</dbReference>
<evidence type="ECO:0000313" key="12">
    <source>
        <dbReference type="Proteomes" id="UP000886523"/>
    </source>
</evidence>
<feature type="transmembrane region" description="Helical" evidence="9">
    <location>
        <begin position="217"/>
        <end position="236"/>
    </location>
</feature>
<dbReference type="Pfam" id="PF01569">
    <property type="entry name" value="PAP2"/>
    <property type="match status" value="1"/>
</dbReference>
<keyword evidence="12" id="KW-1185">Reference proteome</keyword>
<feature type="domain" description="Phosphatidic acid phosphatase type 2/haloperoxidase" evidence="10">
    <location>
        <begin position="92"/>
        <end position="207"/>
    </location>
</feature>
<accession>A0A9P6E0I3</accession>
<keyword evidence="4" id="KW-0256">Endoplasmic reticulum</keyword>
<comment type="similarity">
    <text evidence="7">Belongs to the type 2 lipid phosphate phosphatase family.</text>
</comment>
<dbReference type="OrthoDB" id="301434at2759"/>
<comment type="caution">
    <text evidence="11">The sequence shown here is derived from an EMBL/GenBank/DDBJ whole genome shotgun (WGS) entry which is preliminary data.</text>
</comment>
<evidence type="ECO:0000256" key="3">
    <source>
        <dbReference type="ARBA" id="ARBA00022801"/>
    </source>
</evidence>
<feature type="transmembrane region" description="Helical" evidence="9">
    <location>
        <begin position="61"/>
        <end position="84"/>
    </location>
</feature>
<feature type="region of interest" description="Disordered" evidence="8">
    <location>
        <begin position="341"/>
        <end position="364"/>
    </location>
</feature>
<dbReference type="SMART" id="SM00014">
    <property type="entry name" value="acidPPc"/>
    <property type="match status" value="1"/>
</dbReference>
<evidence type="ECO:0000256" key="1">
    <source>
        <dbReference type="ARBA" id="ARBA00004477"/>
    </source>
</evidence>
<dbReference type="InterPro" id="IPR036938">
    <property type="entry name" value="PAP2/HPO_sf"/>
</dbReference>
<dbReference type="Proteomes" id="UP000886523">
    <property type="component" value="Unassembled WGS sequence"/>
</dbReference>
<evidence type="ECO:0000256" key="5">
    <source>
        <dbReference type="ARBA" id="ARBA00022989"/>
    </source>
</evidence>
<gene>
    <name evidence="11" type="ORF">BS47DRAFT_1326756</name>
</gene>
<comment type="subcellular location">
    <subcellularLocation>
        <location evidence="1">Endoplasmic reticulum membrane</location>
        <topology evidence="1">Multi-pass membrane protein</topology>
    </subcellularLocation>
</comment>
<feature type="transmembrane region" description="Helical" evidence="9">
    <location>
        <begin position="163"/>
        <end position="184"/>
    </location>
</feature>
<dbReference type="GO" id="GO:0042392">
    <property type="term" value="F:sphingosine-1-phosphate phosphatase activity"/>
    <property type="evidence" value="ECO:0007669"/>
    <property type="project" value="TreeGrafter"/>
</dbReference>
<feature type="transmembrane region" description="Helical" evidence="9">
    <location>
        <begin position="248"/>
        <end position="268"/>
    </location>
</feature>
<evidence type="ECO:0000256" key="6">
    <source>
        <dbReference type="ARBA" id="ARBA00023136"/>
    </source>
</evidence>
<organism evidence="11 12">
    <name type="scientific">Hydnum rufescens UP504</name>
    <dbReference type="NCBI Taxonomy" id="1448309"/>
    <lineage>
        <taxon>Eukaryota</taxon>
        <taxon>Fungi</taxon>
        <taxon>Dikarya</taxon>
        <taxon>Basidiomycota</taxon>
        <taxon>Agaricomycotina</taxon>
        <taxon>Agaricomycetes</taxon>
        <taxon>Cantharellales</taxon>
        <taxon>Hydnaceae</taxon>
        <taxon>Hydnum</taxon>
    </lineage>
</organism>
<proteinExistence type="inferred from homology"/>
<dbReference type="PANTHER" id="PTHR14969">
    <property type="entry name" value="SPHINGOSINE-1-PHOSPHATE PHOSPHOHYDROLASE"/>
    <property type="match status" value="1"/>
</dbReference>
<evidence type="ECO:0000256" key="8">
    <source>
        <dbReference type="SAM" id="MobiDB-lite"/>
    </source>
</evidence>